<gene>
    <name evidence="2" type="ORF">NPIRD3C_1843</name>
</gene>
<evidence type="ECO:0000313" key="2">
    <source>
        <dbReference type="EMBL" id="AJM93053.1"/>
    </source>
</evidence>
<feature type="transmembrane region" description="Helical" evidence="1">
    <location>
        <begin position="20"/>
        <end position="41"/>
    </location>
</feature>
<dbReference type="HOGENOM" id="CLU_1072005_0_0_2"/>
<keyword evidence="1" id="KW-1133">Transmembrane helix</keyword>
<organism evidence="2 3">
    <name type="scientific">Nitrosopumilus piranensis</name>
    <dbReference type="NCBI Taxonomy" id="1582439"/>
    <lineage>
        <taxon>Archaea</taxon>
        <taxon>Nitrososphaerota</taxon>
        <taxon>Nitrososphaeria</taxon>
        <taxon>Nitrosopumilales</taxon>
        <taxon>Nitrosopumilaceae</taxon>
        <taxon>Nitrosopumilus</taxon>
    </lineage>
</organism>
<evidence type="ECO:0000256" key="1">
    <source>
        <dbReference type="SAM" id="Phobius"/>
    </source>
</evidence>
<keyword evidence="3" id="KW-1185">Reference proteome</keyword>
<dbReference type="Proteomes" id="UP000032027">
    <property type="component" value="Chromosome"/>
</dbReference>
<feature type="transmembrane region" description="Helical" evidence="1">
    <location>
        <begin position="229"/>
        <end position="255"/>
    </location>
</feature>
<reference evidence="2 3" key="2">
    <citation type="journal article" date="2016" name="ISME J.">
        <title>Physiological and genomic characterization of two novel marine thaumarchaeal strains indicates niche differentiation.</title>
        <authorList>
            <person name="Bayer B."/>
            <person name="Vojvoda J."/>
            <person name="Offre P."/>
            <person name="Alves R.J."/>
            <person name="Elisabeth N.H."/>
            <person name="Garcia J.A."/>
            <person name="Volland J.M."/>
            <person name="Srivastava A."/>
            <person name="Schleper C."/>
            <person name="Herndl G.J."/>
        </authorList>
    </citation>
    <scope>NUCLEOTIDE SEQUENCE [LARGE SCALE GENOMIC DNA]</scope>
    <source>
        <strain evidence="2 3">D3C</strain>
    </source>
</reference>
<proteinExistence type="predicted"/>
<dbReference type="RefSeq" id="WP_148703784.1">
    <property type="nucleotide sequence ID" value="NZ_CP010868.1"/>
</dbReference>
<accession>A0A0C5BTL5</accession>
<dbReference type="Gene3D" id="2.40.50.120">
    <property type="match status" value="1"/>
</dbReference>
<keyword evidence="1" id="KW-0812">Transmembrane</keyword>
<evidence type="ECO:0000313" key="3">
    <source>
        <dbReference type="Proteomes" id="UP000032027"/>
    </source>
</evidence>
<dbReference type="STRING" id="1582439.NPIRD3C_1843"/>
<keyword evidence="1" id="KW-0472">Membrane</keyword>
<dbReference type="KEGG" id="nid:NPIRD3C_1843"/>
<dbReference type="OrthoDB" id="387398at2157"/>
<dbReference type="AlphaFoldDB" id="A0A0C5BTL5"/>
<reference evidence="2 3" key="3">
    <citation type="journal article" date="2019" name="Int. J. Syst. Evol. Microbiol.">
        <title>Nitrosopumilus adriaticus sp. nov. and Nitrosopumilus piranensis sp. nov., two ammonia-oxidizing archaea from the Adriatic Sea and members of the class Nitrososphaeria.</title>
        <authorList>
            <person name="Bayer B."/>
            <person name="Vojvoda J."/>
            <person name="Reinthaler T."/>
            <person name="Reyes C."/>
            <person name="Pinto M."/>
            <person name="Herndl G.J."/>
        </authorList>
    </citation>
    <scope>NUCLEOTIDE SEQUENCE [LARGE SCALE GENOMIC DNA]</scope>
    <source>
        <strain evidence="2 3">D3C</strain>
    </source>
</reference>
<dbReference type="PATRIC" id="fig|1582439.9.peg.1898"/>
<protein>
    <submittedName>
        <fullName evidence="2">Uncharacterized protein</fullName>
    </submittedName>
</protein>
<dbReference type="EMBL" id="CP010868">
    <property type="protein sequence ID" value="AJM93053.1"/>
    <property type="molecule type" value="Genomic_DNA"/>
</dbReference>
<dbReference type="InterPro" id="IPR008993">
    <property type="entry name" value="TIMP-like_OB-fold"/>
</dbReference>
<dbReference type="GeneID" id="41600937"/>
<dbReference type="SUPFAM" id="SSF50242">
    <property type="entry name" value="TIMP-like"/>
    <property type="match status" value="1"/>
</dbReference>
<reference evidence="3" key="1">
    <citation type="submission" date="2015-02" db="EMBL/GenBank/DDBJ databases">
        <title>Characterization of two novel Thaumarchaeota isolated from the Northern Adriatic Sea.</title>
        <authorList>
            <person name="Bayer B."/>
            <person name="Vojvoda J."/>
            <person name="Offre P."/>
            <person name="Srivastava A."/>
            <person name="Elisabeth N."/>
            <person name="Garcia J.A.L."/>
            <person name="Schleper C."/>
            <person name="Herndl G.J."/>
        </authorList>
    </citation>
    <scope>NUCLEOTIDE SEQUENCE [LARGE SCALE GENOMIC DNA]</scope>
    <source>
        <strain evidence="3">D3C</strain>
    </source>
</reference>
<sequence length="259" mass="29420">MKNIPRCKTSEALFNDLDWFSYIMKYLLILLVFSTFFTTYLQEPVFACQCISGRTLQDEYDDSDFIFSATVLDVTSGGVKQISVKTMEQWKGDTLDKISFLSCRGVSSGGVEIKEGQSYLFFAENTTQKHPSGNDCGPTKLLSNAENEILFLDQKSNITRFHYDNSEDGKEFLILCDENEGNAECNLKNNDVESNPVGSKNTGNPNECWYQEDDGSFTPCKIDDGGPSMMFGMFLVIFWPYVVLGITILIIYIVWRKRR</sequence>
<name>A0A0C5BTL5_9ARCH</name>